<dbReference type="Gene3D" id="3.80.10.10">
    <property type="entry name" value="Ribonuclease Inhibitor"/>
    <property type="match status" value="2"/>
</dbReference>
<proteinExistence type="predicted"/>
<feature type="compositionally biased region" description="Basic and acidic residues" evidence="1">
    <location>
        <begin position="948"/>
        <end position="957"/>
    </location>
</feature>
<feature type="chain" id="PRO_5018149334" description="BIG2 domain-containing protein" evidence="2">
    <location>
        <begin position="32"/>
        <end position="1066"/>
    </location>
</feature>
<protein>
    <recommendedName>
        <fullName evidence="5">BIG2 domain-containing protein</fullName>
    </recommendedName>
</protein>
<organism evidence="3 4">
    <name type="scientific">Intestinibaculum porci</name>
    <dbReference type="NCBI Taxonomy" id="2487118"/>
    <lineage>
        <taxon>Bacteria</taxon>
        <taxon>Bacillati</taxon>
        <taxon>Bacillota</taxon>
        <taxon>Erysipelotrichia</taxon>
        <taxon>Erysipelotrichales</taxon>
        <taxon>Erysipelotrichaceae</taxon>
        <taxon>Intestinibaculum</taxon>
    </lineage>
</organism>
<dbReference type="AlphaFoldDB" id="A0A3G9JWA5"/>
<dbReference type="PANTHER" id="PTHR45661:SF3">
    <property type="entry name" value="IG-LIKE DOMAIN-CONTAINING PROTEIN"/>
    <property type="match status" value="1"/>
</dbReference>
<dbReference type="SUPFAM" id="SSF52058">
    <property type="entry name" value="L domain-like"/>
    <property type="match status" value="1"/>
</dbReference>
<accession>A0A3G9JWA5</accession>
<keyword evidence="2" id="KW-0732">Signal</keyword>
<reference evidence="3 4" key="1">
    <citation type="submission" date="2018-11" db="EMBL/GenBank/DDBJ databases">
        <title>Novel Erysipelotrichaceae bacterium isolated from small intestine of a swine.</title>
        <authorList>
            <person name="Kim J.S."/>
            <person name="Choe H."/>
            <person name="Lee Y.R."/>
            <person name="Kim K.M."/>
            <person name="Park D.S."/>
        </authorList>
    </citation>
    <scope>NUCLEOTIDE SEQUENCE [LARGE SCALE GENOMIC DNA]</scope>
    <source>
        <strain evidence="3 4">SG0102</strain>
    </source>
</reference>
<evidence type="ECO:0000313" key="4">
    <source>
        <dbReference type="Proteomes" id="UP000268059"/>
    </source>
</evidence>
<feature type="signal peptide" evidence="2">
    <location>
        <begin position="1"/>
        <end position="31"/>
    </location>
</feature>
<dbReference type="Gene3D" id="2.60.40.1080">
    <property type="match status" value="1"/>
</dbReference>
<dbReference type="OrthoDB" id="1655237at2"/>
<dbReference type="InterPro" id="IPR008964">
    <property type="entry name" value="Invasin/intimin_cell_adhesion"/>
</dbReference>
<name>A0A3G9JWA5_9FIRM</name>
<dbReference type="KEGG" id="ebm:SG0102_22830"/>
<gene>
    <name evidence="3" type="ORF">SG0102_22830</name>
</gene>
<dbReference type="SUPFAM" id="SSF49373">
    <property type="entry name" value="Invasin/intimin cell-adhesion fragments"/>
    <property type="match status" value="1"/>
</dbReference>
<dbReference type="InParanoid" id="A0A3G9JWA5"/>
<dbReference type="EMBL" id="AP019309">
    <property type="protein sequence ID" value="BBH27349.1"/>
    <property type="molecule type" value="Genomic_DNA"/>
</dbReference>
<dbReference type="Pfam" id="PF13306">
    <property type="entry name" value="LRR_5"/>
    <property type="match status" value="2"/>
</dbReference>
<dbReference type="RefSeq" id="WP_125120087.1">
    <property type="nucleotide sequence ID" value="NZ_AP019309.1"/>
</dbReference>
<evidence type="ECO:0000256" key="2">
    <source>
        <dbReference type="SAM" id="SignalP"/>
    </source>
</evidence>
<evidence type="ECO:0000313" key="3">
    <source>
        <dbReference type="EMBL" id="BBH27349.1"/>
    </source>
</evidence>
<evidence type="ECO:0000256" key="1">
    <source>
        <dbReference type="SAM" id="MobiDB-lite"/>
    </source>
</evidence>
<dbReference type="Proteomes" id="UP000268059">
    <property type="component" value="Chromosome"/>
</dbReference>
<dbReference type="InterPro" id="IPR032675">
    <property type="entry name" value="LRR_dom_sf"/>
</dbReference>
<dbReference type="InterPro" id="IPR026906">
    <property type="entry name" value="LRR_5"/>
</dbReference>
<feature type="region of interest" description="Disordered" evidence="1">
    <location>
        <begin position="922"/>
        <end position="984"/>
    </location>
</feature>
<keyword evidence="4" id="KW-1185">Reference proteome</keyword>
<dbReference type="InterPro" id="IPR053139">
    <property type="entry name" value="Surface_bspA-like"/>
</dbReference>
<sequence length="1066" mass="119184">MKKFLSAIVAVMMVMSSVSLIVPLSFTHVYAATVVEHGEGWSLDDDGLLTIAANTDQTFKQRSDIKKVVISSGVTSIADKQFEECTQLTDVKMSDDVTSIGDRAFEGCNHLVNVSLSKKLEKIGNSAFEKCESITQLTLPHSLKAIDSGAFNDCTKLNTINIPDHVTDLGSCFYNCKSLKSIILPDDIKIIYGGTFKGCESLMNIQLPSQLETIDYDAFNGCQELRELIIPKNVSQLCQVKTFDDCPKLKKIIFTGNMPELTSVDYAFLNGTDIYYPKDLWENNDSDLEYWFSRFVGGNKCIGYNSKLLNGKNNTLTLDDLYNFTNFKHEDGCSKHISNADLKALMKSLSPVDQRNVTRSLEKSNNGHCYGMSITETLNKMDRINVSENIDESGTSIHDLTRDDNLQSYMCYYQSQQYLQSWKVLKDKYTANNDDVVNKEIQPRVKLVKYGGAPVSLQFNWWQPVEKDGIFVLDQNGNKTWNLVSHSFIGNTYEILKEPRKIGGNTYTNRIVLIDSDTNENNEDMSLYYNDDGQWCIPYYKYTEDNRTIYNCSTDYGAKIIVYTDDTDEMDLKSQKDNSAFKPEIEISAKNAFEIKDSQTEEKTELNPQLGNDGVDEKWIPYTRCEGNLENDFVDYNLPSDSDDYVLTPLTNNEGDININVTYLNICYSIKVASASQITISPSGKIVIKDSNGQCDLVMADNSKAKNKYHTYQLSGMTQGDITVKLTDEGIEASGFHEGVKAKALGKIKTEVKTLDAMNGNDIAKISDDGIVRTKMPQEKPTGLKGGQEVINGTTSSMEYAIAGKNSWTQCSEGSTSVPAGNYEVRLKENDQYGPSASVRVTVDAIPKKNQEEPRGVYGDEGFIGGTTTEMEYSSNQIDWNDCSQGTTEVEEGTYYVRYKGTHLLNPSEAVEVDVDEKIVTHPDTNEQTQTNEDSPSNTQNETTSTEDTSKKTEEAKPVNTEASNKEENNSLPAKPVPVKKAKKISIKVPKGSNIKKKGNKVTLRKRKTIKLSLLNYKGKAIWKSSNKKIATVKNGKVKYKKPGQVTISVKVKGKTYKIKIVYKKR</sequence>
<dbReference type="PANTHER" id="PTHR45661">
    <property type="entry name" value="SURFACE ANTIGEN"/>
    <property type="match status" value="1"/>
</dbReference>
<evidence type="ECO:0008006" key="5">
    <source>
        <dbReference type="Google" id="ProtNLM"/>
    </source>
</evidence>
<feature type="compositionally biased region" description="Polar residues" evidence="1">
    <location>
        <begin position="926"/>
        <end position="941"/>
    </location>
</feature>